<evidence type="ECO:0000256" key="5">
    <source>
        <dbReference type="SAM" id="Phobius"/>
    </source>
</evidence>
<feature type="transmembrane region" description="Helical" evidence="5">
    <location>
        <begin position="48"/>
        <end position="68"/>
    </location>
</feature>
<dbReference type="SUPFAM" id="SSF55874">
    <property type="entry name" value="ATPase domain of HSP90 chaperone/DNA topoisomerase II/histidine kinase"/>
    <property type="match status" value="1"/>
</dbReference>
<keyword evidence="5" id="KW-0812">Transmembrane</keyword>
<keyword evidence="5" id="KW-1133">Transmembrane helix</keyword>
<dbReference type="Pfam" id="PF02518">
    <property type="entry name" value="HATPase_c"/>
    <property type="match status" value="1"/>
</dbReference>
<keyword evidence="3" id="KW-0902">Two-component regulatory system</keyword>
<dbReference type="PANTHER" id="PTHR24421">
    <property type="entry name" value="NITRATE/NITRITE SENSOR PROTEIN NARX-RELATED"/>
    <property type="match status" value="1"/>
</dbReference>
<feature type="region of interest" description="Disordered" evidence="4">
    <location>
        <begin position="256"/>
        <end position="286"/>
    </location>
</feature>
<evidence type="ECO:0000256" key="1">
    <source>
        <dbReference type="ARBA" id="ARBA00022679"/>
    </source>
</evidence>
<feature type="transmembrane region" description="Helical" evidence="5">
    <location>
        <begin position="155"/>
        <end position="174"/>
    </location>
</feature>
<evidence type="ECO:0000313" key="7">
    <source>
        <dbReference type="EMBL" id="MDN4614299.1"/>
    </source>
</evidence>
<dbReference type="PANTHER" id="PTHR24421:SF61">
    <property type="entry name" value="OXYGEN SENSOR HISTIDINE KINASE NREB"/>
    <property type="match status" value="1"/>
</dbReference>
<keyword evidence="7" id="KW-0067">ATP-binding</keyword>
<comment type="caution">
    <text evidence="7">The sequence shown here is derived from an EMBL/GenBank/DDBJ whole genome shotgun (WGS) entry which is preliminary data.</text>
</comment>
<feature type="transmembrane region" description="Helical" evidence="5">
    <location>
        <begin position="21"/>
        <end position="42"/>
    </location>
</feature>
<dbReference type="CDD" id="cd16917">
    <property type="entry name" value="HATPase_UhpB-NarQ-NarX-like"/>
    <property type="match status" value="1"/>
</dbReference>
<accession>A0ABT8KA56</accession>
<evidence type="ECO:0000313" key="8">
    <source>
        <dbReference type="Proteomes" id="UP001174208"/>
    </source>
</evidence>
<evidence type="ECO:0000256" key="3">
    <source>
        <dbReference type="ARBA" id="ARBA00023012"/>
    </source>
</evidence>
<reference evidence="7" key="1">
    <citation type="submission" date="2023-06" db="EMBL/GenBank/DDBJ databases">
        <title>MT1 and MT2 Draft Genomes of Novel Species.</title>
        <authorList>
            <person name="Venkateswaran K."/>
        </authorList>
    </citation>
    <scope>NUCLEOTIDE SEQUENCE</scope>
    <source>
        <strain evidence="7">F6_8S_P_1B</strain>
    </source>
</reference>
<dbReference type="RefSeq" id="WP_301211323.1">
    <property type="nucleotide sequence ID" value="NZ_JAROCF010000001.1"/>
</dbReference>
<organism evidence="7 8">
    <name type="scientific">Leifsonia williamsii</name>
    <dbReference type="NCBI Taxonomy" id="3035919"/>
    <lineage>
        <taxon>Bacteria</taxon>
        <taxon>Bacillati</taxon>
        <taxon>Actinomycetota</taxon>
        <taxon>Actinomycetes</taxon>
        <taxon>Micrococcales</taxon>
        <taxon>Microbacteriaceae</taxon>
        <taxon>Leifsonia</taxon>
    </lineage>
</organism>
<keyword evidence="8" id="KW-1185">Reference proteome</keyword>
<protein>
    <submittedName>
        <fullName evidence="7">ATP-binding protein</fullName>
    </submittedName>
</protein>
<dbReference type="EMBL" id="JAROCF010000001">
    <property type="protein sequence ID" value="MDN4614299.1"/>
    <property type="molecule type" value="Genomic_DNA"/>
</dbReference>
<evidence type="ECO:0000256" key="4">
    <source>
        <dbReference type="SAM" id="MobiDB-lite"/>
    </source>
</evidence>
<evidence type="ECO:0000259" key="6">
    <source>
        <dbReference type="Pfam" id="PF02518"/>
    </source>
</evidence>
<dbReference type="InterPro" id="IPR036890">
    <property type="entry name" value="HATPase_C_sf"/>
</dbReference>
<feature type="domain" description="Histidine kinase/HSP90-like ATPase" evidence="6">
    <location>
        <begin position="323"/>
        <end position="412"/>
    </location>
</feature>
<dbReference type="InterPro" id="IPR050482">
    <property type="entry name" value="Sensor_HK_TwoCompSys"/>
</dbReference>
<keyword evidence="2" id="KW-0418">Kinase</keyword>
<dbReference type="Proteomes" id="UP001174208">
    <property type="component" value="Unassembled WGS sequence"/>
</dbReference>
<name>A0ABT8KA56_9MICO</name>
<dbReference type="Gene3D" id="3.30.565.10">
    <property type="entry name" value="Histidine kinase-like ATPase, C-terminal domain"/>
    <property type="match status" value="1"/>
</dbReference>
<dbReference type="InterPro" id="IPR003594">
    <property type="entry name" value="HATPase_dom"/>
</dbReference>
<evidence type="ECO:0000256" key="2">
    <source>
        <dbReference type="ARBA" id="ARBA00022777"/>
    </source>
</evidence>
<feature type="transmembrane region" description="Helical" evidence="5">
    <location>
        <begin position="75"/>
        <end position="98"/>
    </location>
</feature>
<proteinExistence type="predicted"/>
<keyword evidence="7" id="KW-0547">Nucleotide-binding</keyword>
<dbReference type="GO" id="GO:0005524">
    <property type="term" value="F:ATP binding"/>
    <property type="evidence" value="ECO:0007669"/>
    <property type="project" value="UniProtKB-KW"/>
</dbReference>
<keyword evidence="1" id="KW-0808">Transferase</keyword>
<gene>
    <name evidence="7" type="ORF">P5G50_07535</name>
</gene>
<sequence>MSLGLPSHLSRSANARAIATAARWAGLVCLGAAVFNIAVAALRGGGGASSWITLLTLVPMVALLALLARGRTTGLTVAYLLVGAVCTYFYTVALLAANPSYRDTQLFVVALPVVAMTLVGGTGAGTLAGILWATLGFALAEAAVVLAAQTSGRTFVPEAASLGAYLLLVGVLAYDGLTRGVRARPQSALHRAVRDARLVDLRREAIADLAADTHDTVLSDLLAVAATQEGPLPDRLRQRIDTDLHGLGALAAAEVLPEERAPGAESTSGPTSPAGADGPHTADGPWYDSELHRAIEAARDEGLAVDVSGDRRVIGRLDAAAQRAVGLAVRQCLVNVLRHSGSATAEVALSADGDAVSVMVVDAGRGFPSGGTGADRLGLRQSVDDRIARVGGSVTIYSSEDVGTTVIMIVPCPPPERAGGAA</sequence>
<keyword evidence="5" id="KW-0472">Membrane</keyword>